<feature type="region of interest" description="Disordered" evidence="1">
    <location>
        <begin position="1"/>
        <end position="24"/>
    </location>
</feature>
<reference evidence="2" key="1">
    <citation type="submission" date="2020-11" db="EMBL/GenBank/DDBJ databases">
        <authorList>
            <consortium name="DOE Joint Genome Institute"/>
            <person name="Ahrendt S."/>
            <person name="Riley R."/>
            <person name="Andreopoulos W."/>
            <person name="Labutti K."/>
            <person name="Pangilinan J."/>
            <person name="Ruiz-Duenas F.J."/>
            <person name="Barrasa J.M."/>
            <person name="Sanchez-Garcia M."/>
            <person name="Camarero S."/>
            <person name="Miyauchi S."/>
            <person name="Serrano A."/>
            <person name="Linde D."/>
            <person name="Babiker R."/>
            <person name="Drula E."/>
            <person name="Ayuso-Fernandez I."/>
            <person name="Pacheco R."/>
            <person name="Padilla G."/>
            <person name="Ferreira P."/>
            <person name="Barriuso J."/>
            <person name="Kellner H."/>
            <person name="Castanera R."/>
            <person name="Alfaro M."/>
            <person name="Ramirez L."/>
            <person name="Pisabarro A.G."/>
            <person name="Kuo A."/>
            <person name="Tritt A."/>
            <person name="Lipzen A."/>
            <person name="He G."/>
            <person name="Yan M."/>
            <person name="Ng V."/>
            <person name="Cullen D."/>
            <person name="Martin F."/>
            <person name="Rosso M.-N."/>
            <person name="Henrissat B."/>
            <person name="Hibbett D."/>
            <person name="Martinez A.T."/>
            <person name="Grigoriev I.V."/>
        </authorList>
    </citation>
    <scope>NUCLEOTIDE SEQUENCE</scope>
    <source>
        <strain evidence="2">MF-IS2</strain>
    </source>
</reference>
<sequence length="355" mass="37797">MKRVRGCIRRRGCSNSGDDGFNALKSTTSEIETSYDLEQDSQQSVLLPTLVAQTPSAPQLESGETAHRAQFQSPSMPAPTITVTPTNPNFSPQMHSAGNTPGAPVRHNSWTPEPDAPQPSKMPAGSCSGPPPRGVPSSSSLSPSSPSFTPADISYQSQIYLQTAPEVVTPRASSPRLKPIRTALTPSPRSSVDITSMNDRSPSLAEFPVPPPRPSSYSANILSPLVYSPGDLGTPRNIQSPTSPPGVDTPNIIDEDPALPSSRRGESPEYGPPSTTSTRPPTYYGSWHRSTPSQSSFATLPAYSGIEEDGDGDGRLSRISRAPTYRSSITSLRGPRTPRTRPPLPVPPLPSDLPK</sequence>
<keyword evidence="3" id="KW-1185">Reference proteome</keyword>
<gene>
    <name evidence="2" type="ORF">P691DRAFT_494624</name>
</gene>
<organism evidence="2 3">
    <name type="scientific">Macrolepiota fuliginosa MF-IS2</name>
    <dbReference type="NCBI Taxonomy" id="1400762"/>
    <lineage>
        <taxon>Eukaryota</taxon>
        <taxon>Fungi</taxon>
        <taxon>Dikarya</taxon>
        <taxon>Basidiomycota</taxon>
        <taxon>Agaricomycotina</taxon>
        <taxon>Agaricomycetes</taxon>
        <taxon>Agaricomycetidae</taxon>
        <taxon>Agaricales</taxon>
        <taxon>Agaricineae</taxon>
        <taxon>Agaricaceae</taxon>
        <taxon>Macrolepiota</taxon>
    </lineage>
</organism>
<evidence type="ECO:0000256" key="1">
    <source>
        <dbReference type="SAM" id="MobiDB-lite"/>
    </source>
</evidence>
<dbReference type="Proteomes" id="UP000807342">
    <property type="component" value="Unassembled WGS sequence"/>
</dbReference>
<comment type="caution">
    <text evidence="2">The sequence shown here is derived from an EMBL/GenBank/DDBJ whole genome shotgun (WGS) entry which is preliminary data.</text>
</comment>
<feature type="compositionally biased region" description="Pro residues" evidence="1">
    <location>
        <begin position="340"/>
        <end position="355"/>
    </location>
</feature>
<proteinExistence type="predicted"/>
<feature type="compositionally biased region" description="Polar residues" evidence="1">
    <location>
        <begin position="70"/>
        <end position="99"/>
    </location>
</feature>
<feature type="compositionally biased region" description="Polar residues" evidence="1">
    <location>
        <begin position="288"/>
        <end position="298"/>
    </location>
</feature>
<feature type="compositionally biased region" description="Polar residues" evidence="1">
    <location>
        <begin position="184"/>
        <end position="201"/>
    </location>
</feature>
<dbReference type="EMBL" id="MU151110">
    <property type="protein sequence ID" value="KAF9450238.1"/>
    <property type="molecule type" value="Genomic_DNA"/>
</dbReference>
<evidence type="ECO:0000313" key="3">
    <source>
        <dbReference type="Proteomes" id="UP000807342"/>
    </source>
</evidence>
<feature type="region of interest" description="Disordered" evidence="1">
    <location>
        <begin position="54"/>
        <end position="151"/>
    </location>
</feature>
<feature type="region of interest" description="Disordered" evidence="1">
    <location>
        <begin position="166"/>
        <end position="355"/>
    </location>
</feature>
<name>A0A9P5XFW6_9AGAR</name>
<dbReference type="AlphaFoldDB" id="A0A9P5XFW6"/>
<feature type="compositionally biased region" description="Low complexity" evidence="1">
    <location>
        <begin position="272"/>
        <end position="286"/>
    </location>
</feature>
<feature type="compositionally biased region" description="Low complexity" evidence="1">
    <location>
        <begin position="135"/>
        <end position="147"/>
    </location>
</feature>
<accession>A0A9P5XFW6</accession>
<protein>
    <submittedName>
        <fullName evidence="2">Uncharacterized protein</fullName>
    </submittedName>
</protein>
<evidence type="ECO:0000313" key="2">
    <source>
        <dbReference type="EMBL" id="KAF9450238.1"/>
    </source>
</evidence>
<feature type="compositionally biased region" description="Basic residues" evidence="1">
    <location>
        <begin position="1"/>
        <end position="12"/>
    </location>
</feature>